<dbReference type="InterPro" id="IPR027266">
    <property type="entry name" value="TrmE/GcvT-like"/>
</dbReference>
<organism evidence="5 6">
    <name type="scientific">Aciditerrimonas ferrireducens</name>
    <dbReference type="NCBI Taxonomy" id="667306"/>
    <lineage>
        <taxon>Bacteria</taxon>
        <taxon>Bacillati</taxon>
        <taxon>Actinomycetota</taxon>
        <taxon>Acidimicrobiia</taxon>
        <taxon>Acidimicrobiales</taxon>
        <taxon>Acidimicrobiaceae</taxon>
        <taxon>Aciditerrimonas</taxon>
    </lineage>
</organism>
<dbReference type="Pfam" id="PF08669">
    <property type="entry name" value="GCV_T_C"/>
    <property type="match status" value="1"/>
</dbReference>
<sequence length="328" mass="34057">MPERGMPEGGVSEALVLDGIARLVREAAWLPLGRDVVAVTGPDALAYLQGQCSQDLEGLEDGQSAEALLLSPQGKLEALVRVTRREAEAFVVDVTAGFGPRVLERLRRFLLRVKARVEPLDWGALALRGPAAAGLLEVPGPGSELLVPAPPLGPPGIDLLGPAPEPPPGVPPAPLGAWEVLRIEAGLPEMGRELDERTIPAEAGLVERTVSFTKGCYTGQELVARLEARGSNVARRLRGLVVAGPAALPPAGTPLVVGEKTVGSVTSAAWSPHRRAVVALGYLHRSVEPGATVALGDPLSGRSARVVGLPFPPADPGTDQHQGLAGGR</sequence>
<protein>
    <submittedName>
        <fullName evidence="5">YgfZ/GcvT domain-containing protein</fullName>
    </submittedName>
</protein>
<dbReference type="InterPro" id="IPR017703">
    <property type="entry name" value="YgfZ/GCV_T_CS"/>
</dbReference>
<dbReference type="EMBL" id="JBHLYQ010000078">
    <property type="protein sequence ID" value="MFC0082181.1"/>
    <property type="molecule type" value="Genomic_DNA"/>
</dbReference>
<dbReference type="InterPro" id="IPR006222">
    <property type="entry name" value="GCVT_N"/>
</dbReference>
<feature type="domain" description="Aminomethyltransferase C-terminal" evidence="4">
    <location>
        <begin position="235"/>
        <end position="311"/>
    </location>
</feature>
<evidence type="ECO:0000313" key="6">
    <source>
        <dbReference type="Proteomes" id="UP001589788"/>
    </source>
</evidence>
<reference evidence="5 6" key="1">
    <citation type="submission" date="2024-09" db="EMBL/GenBank/DDBJ databases">
        <authorList>
            <person name="Sun Q."/>
            <person name="Mori K."/>
        </authorList>
    </citation>
    <scope>NUCLEOTIDE SEQUENCE [LARGE SCALE GENOMIC DNA]</scope>
    <source>
        <strain evidence="5 6">JCM 15389</strain>
    </source>
</reference>
<dbReference type="SUPFAM" id="SSF101790">
    <property type="entry name" value="Aminomethyltransferase beta-barrel domain"/>
    <property type="match status" value="1"/>
</dbReference>
<dbReference type="InterPro" id="IPR045179">
    <property type="entry name" value="YgfZ/GcvT"/>
</dbReference>
<evidence type="ECO:0000259" key="3">
    <source>
        <dbReference type="Pfam" id="PF01571"/>
    </source>
</evidence>
<evidence type="ECO:0000256" key="1">
    <source>
        <dbReference type="ARBA" id="ARBA00022946"/>
    </source>
</evidence>
<dbReference type="PANTHER" id="PTHR22602:SF0">
    <property type="entry name" value="TRANSFERASE CAF17, MITOCHONDRIAL-RELATED"/>
    <property type="match status" value="1"/>
</dbReference>
<dbReference type="Pfam" id="PF01571">
    <property type="entry name" value="GCV_T"/>
    <property type="match status" value="1"/>
</dbReference>
<dbReference type="NCBIfam" id="TIGR03317">
    <property type="entry name" value="ygfZ_signature"/>
    <property type="match status" value="1"/>
</dbReference>
<keyword evidence="6" id="KW-1185">Reference proteome</keyword>
<dbReference type="InterPro" id="IPR029043">
    <property type="entry name" value="GcvT/YgfZ_C"/>
</dbReference>
<feature type="region of interest" description="Disordered" evidence="2">
    <location>
        <begin position="308"/>
        <end position="328"/>
    </location>
</feature>
<accession>A0ABV6C5V0</accession>
<dbReference type="InterPro" id="IPR013977">
    <property type="entry name" value="GcvT_C"/>
</dbReference>
<feature type="domain" description="GCVT N-terminal" evidence="3">
    <location>
        <begin position="37"/>
        <end position="137"/>
    </location>
</feature>
<evidence type="ECO:0000256" key="2">
    <source>
        <dbReference type="SAM" id="MobiDB-lite"/>
    </source>
</evidence>
<dbReference type="PANTHER" id="PTHR22602">
    <property type="entry name" value="TRANSFERASE CAF17, MITOCHONDRIAL-RELATED"/>
    <property type="match status" value="1"/>
</dbReference>
<dbReference type="Proteomes" id="UP001589788">
    <property type="component" value="Unassembled WGS sequence"/>
</dbReference>
<dbReference type="PIRSF" id="PIRSF006487">
    <property type="entry name" value="GcvT"/>
    <property type="match status" value="1"/>
</dbReference>
<evidence type="ECO:0000259" key="4">
    <source>
        <dbReference type="Pfam" id="PF08669"/>
    </source>
</evidence>
<dbReference type="Gene3D" id="3.30.1360.120">
    <property type="entry name" value="Probable tRNA modification gtpase trme, domain 1"/>
    <property type="match status" value="2"/>
</dbReference>
<proteinExistence type="predicted"/>
<keyword evidence="1" id="KW-0809">Transit peptide</keyword>
<dbReference type="SUPFAM" id="SSF103025">
    <property type="entry name" value="Folate-binding domain"/>
    <property type="match status" value="1"/>
</dbReference>
<dbReference type="RefSeq" id="WP_377789663.1">
    <property type="nucleotide sequence ID" value="NZ_JBHLYQ010000078.1"/>
</dbReference>
<gene>
    <name evidence="5" type="ORF">ACFFRE_08470</name>
</gene>
<comment type="caution">
    <text evidence="5">The sequence shown here is derived from an EMBL/GenBank/DDBJ whole genome shotgun (WGS) entry which is preliminary data.</text>
</comment>
<evidence type="ECO:0000313" key="5">
    <source>
        <dbReference type="EMBL" id="MFC0082181.1"/>
    </source>
</evidence>
<name>A0ABV6C5V0_9ACTN</name>